<gene>
    <name evidence="2" type="ORF">COY67_00005</name>
</gene>
<evidence type="ECO:0000256" key="1">
    <source>
        <dbReference type="SAM" id="Phobius"/>
    </source>
</evidence>
<reference evidence="3" key="1">
    <citation type="submission" date="2017-09" db="EMBL/GenBank/DDBJ databases">
        <title>Depth-based differentiation of microbial function through sediment-hosted aquifers and enrichment of novel symbionts in the deep terrestrial subsurface.</title>
        <authorList>
            <person name="Probst A.J."/>
            <person name="Ladd B."/>
            <person name="Jarett J.K."/>
            <person name="Geller-Mcgrath D.E."/>
            <person name="Sieber C.M.K."/>
            <person name="Emerson J.B."/>
            <person name="Anantharaman K."/>
            <person name="Thomas B.C."/>
            <person name="Malmstrom R."/>
            <person name="Stieglmeier M."/>
            <person name="Klingl A."/>
            <person name="Woyke T."/>
            <person name="Ryan C.M."/>
            <person name="Banfield J.F."/>
        </authorList>
    </citation>
    <scope>NUCLEOTIDE SEQUENCE [LARGE SCALE GENOMIC DNA]</scope>
</reference>
<name>A0A2M7RGF7_9BACT</name>
<keyword evidence="1" id="KW-1133">Transmembrane helix</keyword>
<dbReference type="EMBL" id="PFMC01000001">
    <property type="protein sequence ID" value="PIY95426.1"/>
    <property type="molecule type" value="Genomic_DNA"/>
</dbReference>
<sequence length="172" mass="19588">MNYEKEIESAVNDEPKNDTIVEEILKPKKAKSKFKLFSLVILIVAVIIIAVMAWNMFGKVNEVAVASVNDQKITQSIFDEFYLQQQPIFQSQGLDINNPEQVSQAKQQALDNLINQVLFMQASAKENVVVTDEQVQSEYDRIYSQFETAAEFEAALMENSLTSEQFRNNILT</sequence>
<feature type="transmembrane region" description="Helical" evidence="1">
    <location>
        <begin position="36"/>
        <end position="57"/>
    </location>
</feature>
<dbReference type="Pfam" id="PF13624">
    <property type="entry name" value="SurA_N_3"/>
    <property type="match status" value="1"/>
</dbReference>
<evidence type="ECO:0008006" key="4">
    <source>
        <dbReference type="Google" id="ProtNLM"/>
    </source>
</evidence>
<comment type="caution">
    <text evidence="2">The sequence shown here is derived from an EMBL/GenBank/DDBJ whole genome shotgun (WGS) entry which is preliminary data.</text>
</comment>
<dbReference type="PANTHER" id="PTHR47245:SF2">
    <property type="entry name" value="PEPTIDYL-PROLYL CIS-TRANS ISOMERASE HP_0175-RELATED"/>
    <property type="match status" value="1"/>
</dbReference>
<dbReference type="SUPFAM" id="SSF109998">
    <property type="entry name" value="Triger factor/SurA peptide-binding domain-like"/>
    <property type="match status" value="1"/>
</dbReference>
<dbReference type="InterPro" id="IPR027304">
    <property type="entry name" value="Trigger_fact/SurA_dom_sf"/>
</dbReference>
<dbReference type="AlphaFoldDB" id="A0A2M7RGF7"/>
<accession>A0A2M7RGF7</accession>
<keyword evidence="1" id="KW-0472">Membrane</keyword>
<dbReference type="PANTHER" id="PTHR47245">
    <property type="entry name" value="PEPTIDYLPROLYL ISOMERASE"/>
    <property type="match status" value="1"/>
</dbReference>
<protein>
    <recommendedName>
        <fullName evidence="4">PpiC domain-containing protein</fullName>
    </recommendedName>
</protein>
<proteinExistence type="predicted"/>
<evidence type="ECO:0000313" key="2">
    <source>
        <dbReference type="EMBL" id="PIY95426.1"/>
    </source>
</evidence>
<keyword evidence="1" id="KW-0812">Transmembrane</keyword>
<dbReference type="Gene3D" id="1.10.4030.10">
    <property type="entry name" value="Porin chaperone SurA, peptide-binding domain"/>
    <property type="match status" value="1"/>
</dbReference>
<organism evidence="2 3">
    <name type="scientific">Candidatus Komeilibacteria bacterium CG_4_10_14_0_8_um_filter_37_78</name>
    <dbReference type="NCBI Taxonomy" id="1974471"/>
    <lineage>
        <taxon>Bacteria</taxon>
        <taxon>Candidatus Komeiliibacteriota</taxon>
    </lineage>
</organism>
<dbReference type="Proteomes" id="UP000228689">
    <property type="component" value="Unassembled WGS sequence"/>
</dbReference>
<dbReference type="InterPro" id="IPR050245">
    <property type="entry name" value="PrsA_foldase"/>
</dbReference>
<evidence type="ECO:0000313" key="3">
    <source>
        <dbReference type="Proteomes" id="UP000228689"/>
    </source>
</evidence>